<dbReference type="EMBL" id="CAJJDO010000020">
    <property type="protein sequence ID" value="CAD8149942.1"/>
    <property type="molecule type" value="Genomic_DNA"/>
</dbReference>
<protein>
    <submittedName>
        <fullName evidence="1">Uncharacterized protein</fullName>
    </submittedName>
</protein>
<name>A0A8S1TFY0_9CILI</name>
<accession>A0A8S1TFY0</accession>
<dbReference type="Proteomes" id="UP000689195">
    <property type="component" value="Unassembled WGS sequence"/>
</dbReference>
<proteinExistence type="predicted"/>
<organism evidence="1 2">
    <name type="scientific">Paramecium pentaurelia</name>
    <dbReference type="NCBI Taxonomy" id="43138"/>
    <lineage>
        <taxon>Eukaryota</taxon>
        <taxon>Sar</taxon>
        <taxon>Alveolata</taxon>
        <taxon>Ciliophora</taxon>
        <taxon>Intramacronucleata</taxon>
        <taxon>Oligohymenophorea</taxon>
        <taxon>Peniculida</taxon>
        <taxon>Parameciidae</taxon>
        <taxon>Paramecium</taxon>
    </lineage>
</organism>
<evidence type="ECO:0000313" key="1">
    <source>
        <dbReference type="EMBL" id="CAD8149942.1"/>
    </source>
</evidence>
<reference evidence="1" key="1">
    <citation type="submission" date="2021-01" db="EMBL/GenBank/DDBJ databases">
        <authorList>
            <consortium name="Genoscope - CEA"/>
            <person name="William W."/>
        </authorList>
    </citation>
    <scope>NUCLEOTIDE SEQUENCE</scope>
</reference>
<evidence type="ECO:0000313" key="2">
    <source>
        <dbReference type="Proteomes" id="UP000689195"/>
    </source>
</evidence>
<gene>
    <name evidence="1" type="ORF">PPENT_87.1.T0200011</name>
</gene>
<dbReference type="AlphaFoldDB" id="A0A8S1TFY0"/>
<keyword evidence="2" id="KW-1185">Reference proteome</keyword>
<comment type="caution">
    <text evidence="1">The sequence shown here is derived from an EMBL/GenBank/DDBJ whole genome shotgun (WGS) entry which is preliminary data.</text>
</comment>
<sequence>MHLRLGSFIQCWDPQCNKYIEKFNKKPLMFGKIIVDLNQVPKVNVIIGYSDIDYFNDPDYFGLVNEDGNFSDSICFNLKIYKYTSNTYSDYLEITDLTILASNNSKKKQRYYSFTLEGEKLQQFMVKTSNSHQYIYRGFFAFVFSYRQSNNLQSINQFEIFFTINKSFTTLINQGFKSLYQINFFYNCDPLFCYFFAEKEIKFCADIKCAEYINPDLHFNDKIILYQFYQSQNEKQIYLTHPQVWYVGEGLLEQAKIISFDNTQPGQIKIELKVGIVWNGLKIQVTSSLEQVIIDGELSDMPTPIRVFGQTQQIYCIKAQGSESCATCDEQYLAQGYANNGCSLFGSKISMKFIILSIIILQIFH</sequence>